<reference evidence="2 3" key="1">
    <citation type="submission" date="2016-07" db="EMBL/GenBank/DDBJ databases">
        <title>Pervasive Adenine N6-methylation of Active Genes in Fungi.</title>
        <authorList>
            <consortium name="DOE Joint Genome Institute"/>
            <person name="Mondo S.J."/>
            <person name="Dannebaum R.O."/>
            <person name="Kuo R.C."/>
            <person name="Labutti K."/>
            <person name="Haridas S."/>
            <person name="Kuo A."/>
            <person name="Salamov A."/>
            <person name="Ahrendt S.R."/>
            <person name="Lipzen A."/>
            <person name="Sullivan W."/>
            <person name="Andreopoulos W.B."/>
            <person name="Clum A."/>
            <person name="Lindquist E."/>
            <person name="Daum C."/>
            <person name="Ramamoorthy G.K."/>
            <person name="Gryganskyi A."/>
            <person name="Culley D."/>
            <person name="Magnuson J.K."/>
            <person name="James T.Y."/>
            <person name="O'Malley M.A."/>
            <person name="Stajich J.E."/>
            <person name="Spatafora J.W."/>
            <person name="Visel A."/>
            <person name="Grigoriev I.V."/>
        </authorList>
    </citation>
    <scope>NUCLEOTIDE SEQUENCE [LARGE SCALE GENOMIC DNA]</scope>
    <source>
        <strain evidence="2 3">NRRL 3116</strain>
    </source>
</reference>
<dbReference type="Proteomes" id="UP000193648">
    <property type="component" value="Unassembled WGS sequence"/>
</dbReference>
<dbReference type="InParanoid" id="A0A1Y2GA85"/>
<gene>
    <name evidence="2" type="ORF">BCR41DRAFT_374544</name>
</gene>
<dbReference type="RefSeq" id="XP_021877049.1">
    <property type="nucleotide sequence ID" value="XM_022026878.1"/>
</dbReference>
<accession>A0A1Y2GA85</accession>
<comment type="caution">
    <text evidence="2">The sequence shown here is derived from an EMBL/GenBank/DDBJ whole genome shotgun (WGS) entry which is preliminary data.</text>
</comment>
<evidence type="ECO:0000256" key="1">
    <source>
        <dbReference type="SAM" id="MobiDB-lite"/>
    </source>
</evidence>
<sequence>MSSRHSYLGTKGIFKKESHFFALQVTTASTVSTAVAAPIVGVRAATLSADTPNNDAAVPMVSFFYIIEPNVIEIIDGRAGIQYSYILLDICATPWAPSPNIKQKHPHTSSCESLTEIEAPHEPSTLSLQTLS</sequence>
<name>A0A1Y2GA85_9FUNG</name>
<protein>
    <submittedName>
        <fullName evidence="2">Uncharacterized protein</fullName>
    </submittedName>
</protein>
<feature type="region of interest" description="Disordered" evidence="1">
    <location>
        <begin position="101"/>
        <end position="132"/>
    </location>
</feature>
<dbReference type="GeneID" id="33568721"/>
<proteinExistence type="predicted"/>
<dbReference type="AlphaFoldDB" id="A0A1Y2GA85"/>
<organism evidence="2 3">
    <name type="scientific">Lobosporangium transversale</name>
    <dbReference type="NCBI Taxonomy" id="64571"/>
    <lineage>
        <taxon>Eukaryota</taxon>
        <taxon>Fungi</taxon>
        <taxon>Fungi incertae sedis</taxon>
        <taxon>Mucoromycota</taxon>
        <taxon>Mortierellomycotina</taxon>
        <taxon>Mortierellomycetes</taxon>
        <taxon>Mortierellales</taxon>
        <taxon>Mortierellaceae</taxon>
        <taxon>Lobosporangium</taxon>
    </lineage>
</organism>
<evidence type="ECO:0000313" key="3">
    <source>
        <dbReference type="Proteomes" id="UP000193648"/>
    </source>
</evidence>
<keyword evidence="3" id="KW-1185">Reference proteome</keyword>
<dbReference type="EMBL" id="MCFF01000051">
    <property type="protein sequence ID" value="ORZ05357.1"/>
    <property type="molecule type" value="Genomic_DNA"/>
</dbReference>
<evidence type="ECO:0000313" key="2">
    <source>
        <dbReference type="EMBL" id="ORZ05357.1"/>
    </source>
</evidence>